<evidence type="ECO:0000256" key="1">
    <source>
        <dbReference type="SAM" id="MobiDB-lite"/>
    </source>
</evidence>
<name>A0A2C9VG31_MANES</name>
<sequence length="86" mass="7734">MEGGGNRSDGGSGGSDGTGDEHERGGGGGREHGGGGGGEHGGGGAGAHTRGGGIFGAAGDPGQILCPQCSVSTGGRTVGGVITATS</sequence>
<feature type="compositionally biased region" description="Gly residues" evidence="1">
    <location>
        <begin position="34"/>
        <end position="56"/>
    </location>
</feature>
<feature type="compositionally biased region" description="Gly residues" evidence="1">
    <location>
        <begin position="1"/>
        <end position="17"/>
    </location>
</feature>
<feature type="compositionally biased region" description="Basic and acidic residues" evidence="1">
    <location>
        <begin position="19"/>
        <end position="33"/>
    </location>
</feature>
<evidence type="ECO:0000313" key="2">
    <source>
        <dbReference type="EMBL" id="OAY44287.1"/>
    </source>
</evidence>
<reference evidence="2" key="1">
    <citation type="submission" date="2016-02" db="EMBL/GenBank/DDBJ databases">
        <title>WGS assembly of Manihot esculenta.</title>
        <authorList>
            <person name="Bredeson J.V."/>
            <person name="Prochnik S.E."/>
            <person name="Lyons J.B."/>
            <person name="Schmutz J."/>
            <person name="Grimwood J."/>
            <person name="Vrebalov J."/>
            <person name="Bart R.S."/>
            <person name="Amuge T."/>
            <person name="Ferguson M.E."/>
            <person name="Green R."/>
            <person name="Putnam N."/>
            <person name="Stites J."/>
            <person name="Rounsley S."/>
            <person name="Rokhsar D.S."/>
        </authorList>
    </citation>
    <scope>NUCLEOTIDE SEQUENCE [LARGE SCALE GENOMIC DNA]</scope>
    <source>
        <tissue evidence="2">Leaf</tissue>
    </source>
</reference>
<dbReference type="EMBL" id="CM004394">
    <property type="protein sequence ID" value="OAY44287.1"/>
    <property type="molecule type" value="Genomic_DNA"/>
</dbReference>
<gene>
    <name evidence="2" type="ORF">MANES_08G137800</name>
</gene>
<accession>A0A2C9VG31</accession>
<feature type="region of interest" description="Disordered" evidence="1">
    <location>
        <begin position="1"/>
        <end position="86"/>
    </location>
</feature>
<dbReference type="AlphaFoldDB" id="A0A2C9VG31"/>
<organism evidence="2">
    <name type="scientific">Manihot esculenta</name>
    <name type="common">Cassava</name>
    <name type="synonym">Jatropha manihot</name>
    <dbReference type="NCBI Taxonomy" id="3983"/>
    <lineage>
        <taxon>Eukaryota</taxon>
        <taxon>Viridiplantae</taxon>
        <taxon>Streptophyta</taxon>
        <taxon>Embryophyta</taxon>
        <taxon>Tracheophyta</taxon>
        <taxon>Spermatophyta</taxon>
        <taxon>Magnoliopsida</taxon>
        <taxon>eudicotyledons</taxon>
        <taxon>Gunneridae</taxon>
        <taxon>Pentapetalae</taxon>
        <taxon>rosids</taxon>
        <taxon>fabids</taxon>
        <taxon>Malpighiales</taxon>
        <taxon>Euphorbiaceae</taxon>
        <taxon>Crotonoideae</taxon>
        <taxon>Manihoteae</taxon>
        <taxon>Manihot</taxon>
    </lineage>
</organism>
<protein>
    <submittedName>
        <fullName evidence="2">Uncharacterized protein</fullName>
    </submittedName>
</protein>
<proteinExistence type="predicted"/>
<feature type="compositionally biased region" description="Low complexity" evidence="1">
    <location>
        <begin position="71"/>
        <end position="86"/>
    </location>
</feature>